<organism evidence="2 3">
    <name type="scientific">Acrocarpospora macrocephala</name>
    <dbReference type="NCBI Taxonomy" id="150177"/>
    <lineage>
        <taxon>Bacteria</taxon>
        <taxon>Bacillati</taxon>
        <taxon>Actinomycetota</taxon>
        <taxon>Actinomycetes</taxon>
        <taxon>Streptosporangiales</taxon>
        <taxon>Streptosporangiaceae</taxon>
        <taxon>Acrocarpospora</taxon>
    </lineage>
</organism>
<name>A0A5M3WSF9_9ACTN</name>
<dbReference type="EMBL" id="BLAE01000020">
    <property type="protein sequence ID" value="GES10251.1"/>
    <property type="molecule type" value="Genomic_DNA"/>
</dbReference>
<sequence length="70" mass="7242">MPLTPNEDTPARRGRPVSGQARCRVSSSSTPESQSTRDDGASACNVLGSTPCRIARTILMIPATPAAACV</sequence>
<gene>
    <name evidence="2" type="ORF">Amac_038480</name>
</gene>
<protein>
    <submittedName>
        <fullName evidence="2">Uncharacterized protein</fullName>
    </submittedName>
</protein>
<evidence type="ECO:0000256" key="1">
    <source>
        <dbReference type="SAM" id="MobiDB-lite"/>
    </source>
</evidence>
<evidence type="ECO:0000313" key="3">
    <source>
        <dbReference type="Proteomes" id="UP000331127"/>
    </source>
</evidence>
<comment type="caution">
    <text evidence="2">The sequence shown here is derived from an EMBL/GenBank/DDBJ whole genome shotgun (WGS) entry which is preliminary data.</text>
</comment>
<keyword evidence="3" id="KW-1185">Reference proteome</keyword>
<accession>A0A5M3WSF9</accession>
<reference evidence="2 3" key="1">
    <citation type="submission" date="2019-10" db="EMBL/GenBank/DDBJ databases">
        <title>Whole genome shotgun sequence of Acrocarpospora macrocephala NBRC 16266.</title>
        <authorList>
            <person name="Ichikawa N."/>
            <person name="Kimura A."/>
            <person name="Kitahashi Y."/>
            <person name="Komaki H."/>
            <person name="Oguchi A."/>
        </authorList>
    </citation>
    <scope>NUCLEOTIDE SEQUENCE [LARGE SCALE GENOMIC DNA]</scope>
    <source>
        <strain evidence="2 3">NBRC 16266</strain>
    </source>
</reference>
<feature type="region of interest" description="Disordered" evidence="1">
    <location>
        <begin position="1"/>
        <end position="42"/>
    </location>
</feature>
<evidence type="ECO:0000313" key="2">
    <source>
        <dbReference type="EMBL" id="GES10251.1"/>
    </source>
</evidence>
<dbReference type="AlphaFoldDB" id="A0A5M3WSF9"/>
<dbReference type="Proteomes" id="UP000331127">
    <property type="component" value="Unassembled WGS sequence"/>
</dbReference>
<proteinExistence type="predicted"/>